<feature type="region of interest" description="Disordered" evidence="1">
    <location>
        <begin position="1"/>
        <end position="23"/>
    </location>
</feature>
<evidence type="ECO:0000313" key="2">
    <source>
        <dbReference type="EMBL" id="KAK1894145.1"/>
    </source>
</evidence>
<evidence type="ECO:0000256" key="1">
    <source>
        <dbReference type="SAM" id="MobiDB-lite"/>
    </source>
</evidence>
<gene>
    <name evidence="2" type="ORF">KUDE01_019604</name>
</gene>
<reference evidence="2" key="1">
    <citation type="submission" date="2023-04" db="EMBL/GenBank/DDBJ databases">
        <title>Chromosome-level genome of Chaenocephalus aceratus.</title>
        <authorList>
            <person name="Park H."/>
        </authorList>
    </citation>
    <scope>NUCLEOTIDE SEQUENCE</scope>
    <source>
        <strain evidence="2">DE</strain>
        <tissue evidence="2">Muscle</tissue>
    </source>
</reference>
<accession>A0AAD9C1P7</accession>
<dbReference type="AlphaFoldDB" id="A0AAD9C1P7"/>
<protein>
    <submittedName>
        <fullName evidence="2">C4-dicarboxylate-binding periplasmic protein DctP</fullName>
    </submittedName>
</protein>
<dbReference type="EMBL" id="JASDAP010000011">
    <property type="protein sequence ID" value="KAK1894145.1"/>
    <property type="molecule type" value="Genomic_DNA"/>
</dbReference>
<feature type="non-terminal residue" evidence="2">
    <location>
        <position position="1"/>
    </location>
</feature>
<name>A0AAD9C1P7_DISEL</name>
<dbReference type="Proteomes" id="UP001228049">
    <property type="component" value="Unassembled WGS sequence"/>
</dbReference>
<comment type="caution">
    <text evidence="2">The sequence shown here is derived from an EMBL/GenBank/DDBJ whole genome shotgun (WGS) entry which is preliminary data.</text>
</comment>
<feature type="non-terminal residue" evidence="2">
    <location>
        <position position="106"/>
    </location>
</feature>
<keyword evidence="3" id="KW-1185">Reference proteome</keyword>
<evidence type="ECO:0000313" key="3">
    <source>
        <dbReference type="Proteomes" id="UP001228049"/>
    </source>
</evidence>
<proteinExistence type="predicted"/>
<organism evidence="2 3">
    <name type="scientific">Dissostichus eleginoides</name>
    <name type="common">Patagonian toothfish</name>
    <name type="synonym">Dissostichus amissus</name>
    <dbReference type="NCBI Taxonomy" id="100907"/>
    <lineage>
        <taxon>Eukaryota</taxon>
        <taxon>Metazoa</taxon>
        <taxon>Chordata</taxon>
        <taxon>Craniata</taxon>
        <taxon>Vertebrata</taxon>
        <taxon>Euteleostomi</taxon>
        <taxon>Actinopterygii</taxon>
        <taxon>Neopterygii</taxon>
        <taxon>Teleostei</taxon>
        <taxon>Neoteleostei</taxon>
        <taxon>Acanthomorphata</taxon>
        <taxon>Eupercaria</taxon>
        <taxon>Perciformes</taxon>
        <taxon>Notothenioidei</taxon>
        <taxon>Nototheniidae</taxon>
        <taxon>Dissostichus</taxon>
    </lineage>
</organism>
<sequence length="106" mass="11548">HLGQRHLRSFNSQQIHSDHGELSRLMPSDASVLQPALGTFLQISRDKWECPSRGRRDPRCPLAVSPRSVLLTPLCTSITARCSEVLQRDAVGMSARASLSPAAATS</sequence>